<proteinExistence type="inferred from homology"/>
<dbReference type="Gene3D" id="1.50.10.10">
    <property type="match status" value="1"/>
</dbReference>
<evidence type="ECO:0000256" key="1">
    <source>
        <dbReference type="ARBA" id="ARBA00022801"/>
    </source>
</evidence>
<dbReference type="GO" id="GO:0016787">
    <property type="term" value="F:hydrolase activity"/>
    <property type="evidence" value="ECO:0007669"/>
    <property type="project" value="UniProtKB-KW"/>
</dbReference>
<dbReference type="InterPro" id="IPR052369">
    <property type="entry name" value="UG_Glycosaminoglycan_Hydrolase"/>
</dbReference>
<dbReference type="SUPFAM" id="SSF48208">
    <property type="entry name" value="Six-hairpin glycosidases"/>
    <property type="match status" value="1"/>
</dbReference>
<dbReference type="EMBL" id="ABKX01000011">
    <property type="protein sequence ID" value="EDS90593.1"/>
    <property type="molecule type" value="Genomic_DNA"/>
</dbReference>
<accession>A0ABC9NK01</accession>
<evidence type="ECO:0000313" key="3">
    <source>
        <dbReference type="EMBL" id="EDS90593.1"/>
    </source>
</evidence>
<keyword evidence="1 3" id="KW-0378">Hydrolase</keyword>
<evidence type="ECO:0000313" key="4">
    <source>
        <dbReference type="Proteomes" id="UP000003042"/>
    </source>
</evidence>
<organism evidence="3 4">
    <name type="scientific">Escherichia albertii (strain TW07627)</name>
    <dbReference type="NCBI Taxonomy" id="502347"/>
    <lineage>
        <taxon>Bacteria</taxon>
        <taxon>Pseudomonadati</taxon>
        <taxon>Pseudomonadota</taxon>
        <taxon>Gammaproteobacteria</taxon>
        <taxon>Enterobacterales</taxon>
        <taxon>Enterobacteriaceae</taxon>
        <taxon>Escherichia</taxon>
    </lineage>
</organism>
<dbReference type="Proteomes" id="UP000003042">
    <property type="component" value="Unassembled WGS sequence"/>
</dbReference>
<comment type="similarity">
    <text evidence="2">Belongs to the glycosyl hydrolase 88 family.</text>
</comment>
<reference evidence="3 4" key="1">
    <citation type="submission" date="2008-02" db="EMBL/GenBank/DDBJ databases">
        <title>Annotation of Escherichia albertii TW07627.</title>
        <authorList>
            <person name="Sutton G."/>
            <person name="Whittam T.S."/>
            <person name="Sebastian Y."/>
        </authorList>
    </citation>
    <scope>NUCLEOTIDE SEQUENCE [LARGE SCALE GENOMIC DNA]</scope>
    <source>
        <strain evidence="3 4">TW07627</strain>
    </source>
</reference>
<dbReference type="InterPro" id="IPR012341">
    <property type="entry name" value="6hp_glycosidase-like_sf"/>
</dbReference>
<sequence length="462" mass="51657">MKIDNTLTPHDLLPAIERMWDVSAGKIIAIDATADRTKGAPVHTIAGRYQPKGWTDWTQGFEYGSALLQFDATGERSFLETALTRIRHDMLQHITHFGVHDHGFNQISTYGQLLRLMAEGKLPTDPGVRDYYQLAVRCSGAVQAYRWTDLGDGQGYIHSFNGAHSLFIDTLRTLRTLLLAHSLGHVMKIEGDVAISLLDRALTHALTSARYCIFYGEGRDIYDIRGRTAHEAIFNPRNGAFRCVGTQQGYSGFSTWTRGLSWAMCGFAEILEYLQALPAEKWQTERDKTTTMAALEKAAAAVCDFYLDFTLWDGIPYWDTGAPGLATVDAPYDRESDPENAVEPVDSSAAAIAAQGLLRFAAWLRASGRTGGDRYYQAGLSVLRTLLDDRYLSLDRQHQGLLLHSQYHRPNGWDYVRSGHKNPFGEATMWGDYHLRELALYVQRLANNEPYVAFFSAAGGEQ</sequence>
<dbReference type="RefSeq" id="WP_000687241.1">
    <property type="nucleotide sequence ID" value="NZ_CH991859.1"/>
</dbReference>
<name>A0ABC9NK01_ESCAT</name>
<gene>
    <name evidence="3" type="ORF">ESCAB7627_3868</name>
</gene>
<evidence type="ECO:0000256" key="2">
    <source>
        <dbReference type="ARBA" id="ARBA00038358"/>
    </source>
</evidence>
<dbReference type="PANTHER" id="PTHR36845">
    <property type="entry name" value="HYDROLASE, PUTATIVE (AFU_ORTHOLOGUE AFUA_7G05090)-RELATED"/>
    <property type="match status" value="1"/>
</dbReference>
<dbReference type="PANTHER" id="PTHR36845:SF1">
    <property type="entry name" value="HYDROLASE, PUTATIVE (AFU_ORTHOLOGUE AFUA_7G05090)-RELATED"/>
    <property type="match status" value="1"/>
</dbReference>
<comment type="caution">
    <text evidence="3">The sequence shown here is derived from an EMBL/GenBank/DDBJ whole genome shotgun (WGS) entry which is preliminary data.</text>
</comment>
<dbReference type="InterPro" id="IPR008928">
    <property type="entry name" value="6-hairpin_glycosidase_sf"/>
</dbReference>
<dbReference type="AlphaFoldDB" id="A0ABC9NK01"/>
<protein>
    <submittedName>
        <fullName evidence="3">Glycosyl hydrolase, family 88</fullName>
    </submittedName>
</protein>